<name>A0AAD5KI40_9CRUS</name>
<evidence type="ECO:0000313" key="2">
    <source>
        <dbReference type="Proteomes" id="UP000820818"/>
    </source>
</evidence>
<reference evidence="1 2" key="1">
    <citation type="submission" date="2022-05" db="EMBL/GenBank/DDBJ databases">
        <title>A multi-omics perspective on studying reproductive biology in Daphnia sinensis.</title>
        <authorList>
            <person name="Jia J."/>
        </authorList>
    </citation>
    <scope>NUCLEOTIDE SEQUENCE [LARGE SCALE GENOMIC DNA]</scope>
    <source>
        <strain evidence="1 2">WSL</strain>
    </source>
</reference>
<comment type="caution">
    <text evidence="1">The sequence shown here is derived from an EMBL/GenBank/DDBJ whole genome shotgun (WGS) entry which is preliminary data.</text>
</comment>
<dbReference type="Proteomes" id="UP000820818">
    <property type="component" value="Linkage Group LG10"/>
</dbReference>
<sequence length="90" mass="10622">MQSRPYVKSLEREANKTFFFSSAKQDTSFDFYFDHTANRERHKKEQPTYLPPFLPPCCTYYIPNVHGVLRIVAACAKLIDHVFKSIHIHF</sequence>
<gene>
    <name evidence="1" type="ORF">GHT06_022208</name>
</gene>
<dbReference type="AlphaFoldDB" id="A0AAD5KI40"/>
<evidence type="ECO:0000313" key="1">
    <source>
        <dbReference type="EMBL" id="KAI9551872.1"/>
    </source>
</evidence>
<proteinExistence type="predicted"/>
<organism evidence="1 2">
    <name type="scientific">Daphnia sinensis</name>
    <dbReference type="NCBI Taxonomy" id="1820382"/>
    <lineage>
        <taxon>Eukaryota</taxon>
        <taxon>Metazoa</taxon>
        <taxon>Ecdysozoa</taxon>
        <taxon>Arthropoda</taxon>
        <taxon>Crustacea</taxon>
        <taxon>Branchiopoda</taxon>
        <taxon>Diplostraca</taxon>
        <taxon>Cladocera</taxon>
        <taxon>Anomopoda</taxon>
        <taxon>Daphniidae</taxon>
        <taxon>Daphnia</taxon>
        <taxon>Daphnia similis group</taxon>
    </lineage>
</organism>
<protein>
    <submittedName>
        <fullName evidence="1">Uncharacterized protein</fullName>
    </submittedName>
</protein>
<keyword evidence="2" id="KW-1185">Reference proteome</keyword>
<accession>A0AAD5KI40</accession>
<dbReference type="EMBL" id="WJBH02000010">
    <property type="protein sequence ID" value="KAI9551872.1"/>
    <property type="molecule type" value="Genomic_DNA"/>
</dbReference>